<sequence length="165" mass="18035">MSDPSSSQSQSVSLSTYQVNDSVGYLMSRVKSLMTNLVTQRTQGELGITGTQASMLFMIAVGKCSTAAELAREYGIDASAVTRLLDRVEKRGLLSRVRSIEDRRVVRLELTDEGRALAERLPAIFRSVLDQLLDGFTPEEVGFLKSMLRRILGNACETTSGGTPQ</sequence>
<dbReference type="EMBL" id="LPLU01000111">
    <property type="protein sequence ID" value="KWK69247.1"/>
    <property type="molecule type" value="Genomic_DNA"/>
</dbReference>
<dbReference type="RefSeq" id="WP_060237445.1">
    <property type="nucleotide sequence ID" value="NZ_LPLU01000111.1"/>
</dbReference>
<accession>A0A119UQE1</accession>
<evidence type="ECO:0000313" key="2">
    <source>
        <dbReference type="EMBL" id="KWK69247.1"/>
    </source>
</evidence>
<protein>
    <submittedName>
        <fullName evidence="2">MarR family transcriptional regulator</fullName>
    </submittedName>
</protein>
<dbReference type="InterPro" id="IPR039422">
    <property type="entry name" value="MarR/SlyA-like"/>
</dbReference>
<dbReference type="GO" id="GO:0006950">
    <property type="term" value="P:response to stress"/>
    <property type="evidence" value="ECO:0007669"/>
    <property type="project" value="TreeGrafter"/>
</dbReference>
<reference evidence="2 3" key="1">
    <citation type="submission" date="2015-11" db="EMBL/GenBank/DDBJ databases">
        <title>Expanding the genomic diversity of Burkholderia species for the development of highly accurate diagnostics.</title>
        <authorList>
            <person name="Sahl J."/>
            <person name="Keim P."/>
            <person name="Wagner D."/>
        </authorList>
    </citation>
    <scope>NUCLEOTIDE SEQUENCE [LARGE SCALE GENOMIC DNA]</scope>
    <source>
        <strain evidence="2 3">MSMB782WGS</strain>
    </source>
</reference>
<organism evidence="2 3">
    <name type="scientific">Burkholderia ubonensis</name>
    <dbReference type="NCBI Taxonomy" id="101571"/>
    <lineage>
        <taxon>Bacteria</taxon>
        <taxon>Pseudomonadati</taxon>
        <taxon>Pseudomonadota</taxon>
        <taxon>Betaproteobacteria</taxon>
        <taxon>Burkholderiales</taxon>
        <taxon>Burkholderiaceae</taxon>
        <taxon>Burkholderia</taxon>
        <taxon>Burkholderia cepacia complex</taxon>
    </lineage>
</organism>
<dbReference type="Proteomes" id="UP000065504">
    <property type="component" value="Unassembled WGS sequence"/>
</dbReference>
<dbReference type="InterPro" id="IPR036390">
    <property type="entry name" value="WH_DNA-bd_sf"/>
</dbReference>
<dbReference type="Gene3D" id="1.10.10.10">
    <property type="entry name" value="Winged helix-like DNA-binding domain superfamily/Winged helix DNA-binding domain"/>
    <property type="match status" value="1"/>
</dbReference>
<evidence type="ECO:0000259" key="1">
    <source>
        <dbReference type="PROSITE" id="PS50995"/>
    </source>
</evidence>
<name>A0A119UQE1_9BURK</name>
<dbReference type="PROSITE" id="PS50995">
    <property type="entry name" value="HTH_MARR_2"/>
    <property type="match status" value="1"/>
</dbReference>
<gene>
    <name evidence="2" type="ORF">WM16_24285</name>
</gene>
<dbReference type="PANTHER" id="PTHR33164:SF43">
    <property type="entry name" value="HTH-TYPE TRANSCRIPTIONAL REPRESSOR YETL"/>
    <property type="match status" value="1"/>
</dbReference>
<dbReference type="PRINTS" id="PR00598">
    <property type="entry name" value="HTHMARR"/>
</dbReference>
<comment type="caution">
    <text evidence="2">The sequence shown here is derived from an EMBL/GenBank/DDBJ whole genome shotgun (WGS) entry which is preliminary data.</text>
</comment>
<proteinExistence type="predicted"/>
<feature type="domain" description="HTH marR-type" evidence="1">
    <location>
        <begin position="20"/>
        <end position="153"/>
    </location>
</feature>
<dbReference type="SUPFAM" id="SSF46785">
    <property type="entry name" value="Winged helix' DNA-binding domain"/>
    <property type="match status" value="1"/>
</dbReference>
<dbReference type="GO" id="GO:0003700">
    <property type="term" value="F:DNA-binding transcription factor activity"/>
    <property type="evidence" value="ECO:0007669"/>
    <property type="project" value="InterPro"/>
</dbReference>
<dbReference type="InterPro" id="IPR036388">
    <property type="entry name" value="WH-like_DNA-bd_sf"/>
</dbReference>
<evidence type="ECO:0000313" key="3">
    <source>
        <dbReference type="Proteomes" id="UP000065504"/>
    </source>
</evidence>
<dbReference type="InterPro" id="IPR000835">
    <property type="entry name" value="HTH_MarR-typ"/>
</dbReference>
<dbReference type="SMART" id="SM00347">
    <property type="entry name" value="HTH_MARR"/>
    <property type="match status" value="1"/>
</dbReference>
<dbReference type="PANTHER" id="PTHR33164">
    <property type="entry name" value="TRANSCRIPTIONAL REGULATOR, MARR FAMILY"/>
    <property type="match status" value="1"/>
</dbReference>
<dbReference type="Pfam" id="PF12802">
    <property type="entry name" value="MarR_2"/>
    <property type="match status" value="1"/>
</dbReference>
<dbReference type="AlphaFoldDB" id="A0A119UQE1"/>